<dbReference type="InterPro" id="IPR043992">
    <property type="entry name" value="SLT_3"/>
</dbReference>
<reference evidence="2" key="1">
    <citation type="submission" date="2020-04" db="EMBL/GenBank/DDBJ databases">
        <authorList>
            <person name="Chiriac C."/>
            <person name="Salcher M."/>
            <person name="Ghai R."/>
            <person name="Kavagutti S V."/>
        </authorList>
    </citation>
    <scope>NUCLEOTIDE SEQUENCE</scope>
</reference>
<dbReference type="EMBL" id="LR796315">
    <property type="protein sequence ID" value="CAB4135995.1"/>
    <property type="molecule type" value="Genomic_DNA"/>
</dbReference>
<protein>
    <submittedName>
        <fullName evidence="2">Transglycosylase SLT domain 1</fullName>
    </submittedName>
</protein>
<dbReference type="SUPFAM" id="SSF53955">
    <property type="entry name" value="Lysozyme-like"/>
    <property type="match status" value="1"/>
</dbReference>
<name>A0A6J5LNJ6_9CAUD</name>
<organism evidence="2">
    <name type="scientific">uncultured Caudovirales phage</name>
    <dbReference type="NCBI Taxonomy" id="2100421"/>
    <lineage>
        <taxon>Viruses</taxon>
        <taxon>Duplodnaviria</taxon>
        <taxon>Heunggongvirae</taxon>
        <taxon>Uroviricota</taxon>
        <taxon>Caudoviricetes</taxon>
        <taxon>Peduoviridae</taxon>
        <taxon>Maltschvirus</taxon>
        <taxon>Maltschvirus maltsch</taxon>
    </lineage>
</organism>
<dbReference type="EMBL" id="LR798394">
    <property type="protein sequence ID" value="CAB5228489.1"/>
    <property type="molecule type" value="Genomic_DNA"/>
</dbReference>
<accession>A0A6J5LNJ6</accession>
<evidence type="ECO:0000313" key="3">
    <source>
        <dbReference type="EMBL" id="CAB5228489.1"/>
    </source>
</evidence>
<proteinExistence type="predicted"/>
<gene>
    <name evidence="3" type="ORF">UFOVP1549_5</name>
    <name evidence="2" type="ORF">UFOVP303_28</name>
</gene>
<dbReference type="InterPro" id="IPR023346">
    <property type="entry name" value="Lysozyme-like_dom_sf"/>
</dbReference>
<sequence length="143" mass="16502">MRKFFVISLIIGMFFSPTNVSAKKPLELRCPQMEGITRIIADSNKMILQVDYIMWRESRCNPKNINRDDPMGGSVGLFQINKFWCKPNQYTKQGFLQDAGVLEKCHQLYNPVVSAKAFMAIYDYAYNRYGDGFGPWGGEPKWI</sequence>
<dbReference type="Pfam" id="PF18896">
    <property type="entry name" value="SLT_3"/>
    <property type="match status" value="1"/>
</dbReference>
<evidence type="ECO:0000313" key="2">
    <source>
        <dbReference type="EMBL" id="CAB4135995.1"/>
    </source>
</evidence>
<dbReference type="Gene3D" id="1.10.530.10">
    <property type="match status" value="1"/>
</dbReference>
<evidence type="ECO:0000259" key="1">
    <source>
        <dbReference type="Pfam" id="PF18896"/>
    </source>
</evidence>
<feature type="domain" description="Transglycosylase SLT" evidence="1">
    <location>
        <begin position="57"/>
        <end position="126"/>
    </location>
</feature>